<reference evidence="3 4" key="1">
    <citation type="submission" date="2019-07" db="EMBL/GenBank/DDBJ databases">
        <title>R&amp;d 2014.</title>
        <authorList>
            <person name="Klenk H.-P."/>
        </authorList>
    </citation>
    <scope>NUCLEOTIDE SEQUENCE [LARGE SCALE GENOMIC DNA]</scope>
    <source>
        <strain evidence="3 4">DSM 43912</strain>
    </source>
</reference>
<evidence type="ECO:0000313" key="3">
    <source>
        <dbReference type="EMBL" id="TWJ28585.1"/>
    </source>
</evidence>
<accession>A0A562WEN1</accession>
<gene>
    <name evidence="3" type="ORF">JD81_02090</name>
</gene>
<evidence type="ECO:0000313" key="4">
    <source>
        <dbReference type="Proteomes" id="UP000319728"/>
    </source>
</evidence>
<dbReference type="InterPro" id="IPR029058">
    <property type="entry name" value="AB_hydrolase_fold"/>
</dbReference>
<feature type="domain" description="AB hydrolase-1" evidence="2">
    <location>
        <begin position="25"/>
        <end position="281"/>
    </location>
</feature>
<dbReference type="Pfam" id="PF00561">
    <property type="entry name" value="Abhydrolase_1"/>
    <property type="match status" value="1"/>
</dbReference>
<proteinExistence type="predicted"/>
<dbReference type="SUPFAM" id="SSF53474">
    <property type="entry name" value="alpha/beta-Hydrolases"/>
    <property type="match status" value="1"/>
</dbReference>
<sequence>MKNGRVKVNGVELAYVEEGDGPLALLLHGFPESGAATYRHLVPALAHAGYRAVAPNMRGFAPSALPAGDGILFDDLVDDALGLHDAFHGDGNAVIVGHDWGAATTWAAVTKEPERWSRVVASDVPPLRFFAPYAATYEGIERLNHFWFFQMDLAETILAADDMSYLYQVMQRKWTGPDYDVTGDFEAAREALREPARLRAALSLYRNNFGPHQMGTPQWEAEQFALWGALPSQPTLYLHGTHDNSVALDQAALDEIEAALPEGSEAHFIQGAGHIVPAEKPDEYNERVIAFLQKDV</sequence>
<dbReference type="Proteomes" id="UP000319728">
    <property type="component" value="Unassembled WGS sequence"/>
</dbReference>
<keyword evidence="4" id="KW-1185">Reference proteome</keyword>
<keyword evidence="1" id="KW-0378">Hydrolase</keyword>
<evidence type="ECO:0000259" key="2">
    <source>
        <dbReference type="Pfam" id="PF00561"/>
    </source>
</evidence>
<dbReference type="Gene3D" id="3.40.50.1820">
    <property type="entry name" value="alpha/beta hydrolase"/>
    <property type="match status" value="1"/>
</dbReference>
<dbReference type="PANTHER" id="PTHR43329">
    <property type="entry name" value="EPOXIDE HYDROLASE"/>
    <property type="match status" value="1"/>
</dbReference>
<dbReference type="AlphaFoldDB" id="A0A562WEN1"/>
<dbReference type="EMBL" id="VLLP01000001">
    <property type="protein sequence ID" value="TWJ28585.1"/>
    <property type="molecule type" value="Genomic_DNA"/>
</dbReference>
<protein>
    <submittedName>
        <fullName evidence="3">Pimeloyl-ACP methyl ester carboxylesterase</fullName>
    </submittedName>
</protein>
<dbReference type="InterPro" id="IPR000073">
    <property type="entry name" value="AB_hydrolase_1"/>
</dbReference>
<organism evidence="3 4">
    <name type="scientific">Micromonospora sagamiensis</name>
    <dbReference type="NCBI Taxonomy" id="47875"/>
    <lineage>
        <taxon>Bacteria</taxon>
        <taxon>Bacillati</taxon>
        <taxon>Actinomycetota</taxon>
        <taxon>Actinomycetes</taxon>
        <taxon>Micromonosporales</taxon>
        <taxon>Micromonosporaceae</taxon>
        <taxon>Micromonospora</taxon>
    </lineage>
</organism>
<dbReference type="PRINTS" id="PR00412">
    <property type="entry name" value="EPOXHYDRLASE"/>
</dbReference>
<evidence type="ECO:0000256" key="1">
    <source>
        <dbReference type="ARBA" id="ARBA00022801"/>
    </source>
</evidence>
<dbReference type="GO" id="GO:0016787">
    <property type="term" value="F:hydrolase activity"/>
    <property type="evidence" value="ECO:0007669"/>
    <property type="project" value="UniProtKB-KW"/>
</dbReference>
<name>A0A562WEN1_9ACTN</name>
<comment type="caution">
    <text evidence="3">The sequence shown here is derived from an EMBL/GenBank/DDBJ whole genome shotgun (WGS) entry which is preliminary data.</text>
</comment>
<dbReference type="InterPro" id="IPR000639">
    <property type="entry name" value="Epox_hydrolase-like"/>
</dbReference>
<dbReference type="OrthoDB" id="2987348at2"/>